<comment type="pathway">
    <text evidence="1 8">Metabolic intermediate biosynthesis; chorismate biosynthesis; chorismate from D-erythrose 4-phosphate and phosphoenolpyruvate: step 4/7.</text>
</comment>
<feature type="domain" description="Quinate/shikimate 5-dehydrogenase/glutamyl-tRNA reductase" evidence="9">
    <location>
        <begin position="129"/>
        <end position="197"/>
    </location>
</feature>
<evidence type="ECO:0000256" key="6">
    <source>
        <dbReference type="ARBA" id="ARBA00023141"/>
    </source>
</evidence>
<dbReference type="HAMAP" id="MF_00222">
    <property type="entry name" value="Shikimate_DH_AroE"/>
    <property type="match status" value="1"/>
</dbReference>
<dbReference type="InterPro" id="IPR041121">
    <property type="entry name" value="SDH_C"/>
</dbReference>
<dbReference type="PANTHER" id="PTHR21089">
    <property type="entry name" value="SHIKIMATE DEHYDROGENASE"/>
    <property type="match status" value="1"/>
</dbReference>
<sequence>MRPDHVPLAGVIGTSVAQSASPKLHRFWLDRLGIAGHYVPLQIESQDLERIVSLLPRMGFVGANVTIPYKEQVLELADSVSDRTRRIGAANTLRFLDDGALHADNTDGEGFIENLRQGAPGWTASDGPAAVFGAGGAARAVIVSLLDAGAPEIRLSNRTRDRSEALRKEFGPAIMVQDWPSAEDMLPEVALVVNTTSLGMTGKAPFPFELRNLPETALACDIVYTPLDTPFLQAARRRGCRGVDGLGMLLHQAVAGFEAWFGTRPVVDAAARNAILSS</sequence>
<evidence type="ECO:0000256" key="8">
    <source>
        <dbReference type="HAMAP-Rule" id="MF_00222"/>
    </source>
</evidence>
<feature type="binding site" evidence="8">
    <location>
        <position position="224"/>
    </location>
    <ligand>
        <name>shikimate</name>
        <dbReference type="ChEBI" id="CHEBI:36208"/>
    </ligand>
</feature>
<feature type="binding site" evidence="8">
    <location>
        <begin position="133"/>
        <end position="137"/>
    </location>
    <ligand>
        <name>NADP(+)</name>
        <dbReference type="ChEBI" id="CHEBI:58349"/>
    </ligand>
</feature>
<dbReference type="InterPro" id="IPR036291">
    <property type="entry name" value="NAD(P)-bd_dom_sf"/>
</dbReference>
<dbReference type="GO" id="GO:0019632">
    <property type="term" value="P:shikimate metabolic process"/>
    <property type="evidence" value="ECO:0007669"/>
    <property type="project" value="InterPro"/>
</dbReference>
<dbReference type="AlphaFoldDB" id="A0A2W7NEX1"/>
<organism evidence="12 13">
    <name type="scientific">Palleronia aestuarii</name>
    <dbReference type="NCBI Taxonomy" id="568105"/>
    <lineage>
        <taxon>Bacteria</taxon>
        <taxon>Pseudomonadati</taxon>
        <taxon>Pseudomonadota</taxon>
        <taxon>Alphaproteobacteria</taxon>
        <taxon>Rhodobacterales</taxon>
        <taxon>Roseobacteraceae</taxon>
        <taxon>Palleronia</taxon>
    </lineage>
</organism>
<dbReference type="EMBL" id="QKZL01000002">
    <property type="protein sequence ID" value="PZX18975.1"/>
    <property type="molecule type" value="Genomic_DNA"/>
</dbReference>
<feature type="active site" description="Proton acceptor" evidence="8">
    <location>
        <position position="70"/>
    </location>
</feature>
<evidence type="ECO:0000256" key="4">
    <source>
        <dbReference type="ARBA" id="ARBA00022857"/>
    </source>
</evidence>
<dbReference type="GO" id="GO:0004764">
    <property type="term" value="F:shikimate 3-dehydrogenase (NADP+) activity"/>
    <property type="evidence" value="ECO:0007669"/>
    <property type="project" value="UniProtKB-UniRule"/>
</dbReference>
<name>A0A2W7NEX1_9RHOB</name>
<reference evidence="12 13" key="1">
    <citation type="submission" date="2018-06" db="EMBL/GenBank/DDBJ databases">
        <title>Genomic Encyclopedia of Archaeal and Bacterial Type Strains, Phase II (KMG-II): from individual species to whole genera.</title>
        <authorList>
            <person name="Goeker M."/>
        </authorList>
    </citation>
    <scope>NUCLEOTIDE SEQUENCE [LARGE SCALE GENOMIC DNA]</scope>
    <source>
        <strain evidence="12 13">DSM 22009</strain>
    </source>
</reference>
<dbReference type="Gene3D" id="3.40.50.10860">
    <property type="entry name" value="Leucine Dehydrogenase, chain A, domain 1"/>
    <property type="match status" value="1"/>
</dbReference>
<dbReference type="NCBIfam" id="NF001312">
    <property type="entry name" value="PRK00258.1-4"/>
    <property type="match status" value="1"/>
</dbReference>
<evidence type="ECO:0000259" key="11">
    <source>
        <dbReference type="Pfam" id="PF18317"/>
    </source>
</evidence>
<keyword evidence="4 8" id="KW-0521">NADP</keyword>
<dbReference type="OrthoDB" id="9792692at2"/>
<dbReference type="PANTHER" id="PTHR21089:SF1">
    <property type="entry name" value="BIFUNCTIONAL 3-DEHYDROQUINATE DEHYDRATASE_SHIKIMATE DEHYDROGENASE, CHLOROPLASTIC"/>
    <property type="match status" value="1"/>
</dbReference>
<dbReference type="NCBIfam" id="TIGR00507">
    <property type="entry name" value="aroE"/>
    <property type="match status" value="1"/>
</dbReference>
<dbReference type="CDD" id="cd01065">
    <property type="entry name" value="NAD_bind_Shikimate_DH"/>
    <property type="match status" value="1"/>
</dbReference>
<feature type="binding site" evidence="8">
    <location>
        <position position="107"/>
    </location>
    <ligand>
        <name>shikimate</name>
        <dbReference type="ChEBI" id="CHEBI:36208"/>
    </ligand>
</feature>
<feature type="binding site" evidence="8">
    <location>
        <position position="245"/>
    </location>
    <ligand>
        <name>NADP(+)</name>
        <dbReference type="ChEBI" id="CHEBI:58349"/>
    </ligand>
</feature>
<evidence type="ECO:0000256" key="7">
    <source>
        <dbReference type="ARBA" id="ARBA00049442"/>
    </source>
</evidence>
<dbReference type="SUPFAM" id="SSF53223">
    <property type="entry name" value="Aminoacid dehydrogenase-like, N-terminal domain"/>
    <property type="match status" value="1"/>
</dbReference>
<dbReference type="InterPro" id="IPR011342">
    <property type="entry name" value="Shikimate_DH"/>
</dbReference>
<feature type="binding site" evidence="8">
    <location>
        <position position="66"/>
    </location>
    <ligand>
        <name>shikimate</name>
        <dbReference type="ChEBI" id="CHEBI:36208"/>
    </ligand>
</feature>
<feature type="binding site" evidence="8">
    <location>
        <position position="82"/>
    </location>
    <ligand>
        <name>NADP(+)</name>
        <dbReference type="ChEBI" id="CHEBI:58349"/>
    </ligand>
</feature>
<protein>
    <recommendedName>
        <fullName evidence="2 8">Shikimate dehydrogenase (NADP(+))</fullName>
        <shortName evidence="8">SDH</shortName>
        <ecNumber evidence="2 8">1.1.1.25</ecNumber>
    </recommendedName>
</protein>
<dbReference type="Pfam" id="PF01488">
    <property type="entry name" value="Shikimate_DH"/>
    <property type="match status" value="1"/>
</dbReference>
<evidence type="ECO:0000259" key="9">
    <source>
        <dbReference type="Pfam" id="PF01488"/>
    </source>
</evidence>
<comment type="function">
    <text evidence="8">Involved in the biosynthesis of the chorismate, which leads to the biosynthesis of aromatic amino acids. Catalyzes the reversible NADPH linked reduction of 3-dehydroshikimate (DHSA) to yield shikimate (SA).</text>
</comment>
<dbReference type="UniPathway" id="UPA00053">
    <property type="reaction ID" value="UER00087"/>
</dbReference>
<dbReference type="Gene3D" id="3.40.50.720">
    <property type="entry name" value="NAD(P)-binding Rossmann-like Domain"/>
    <property type="match status" value="1"/>
</dbReference>
<keyword evidence="5 8" id="KW-0560">Oxidoreductase</keyword>
<evidence type="ECO:0000256" key="5">
    <source>
        <dbReference type="ARBA" id="ARBA00023002"/>
    </source>
</evidence>
<gene>
    <name evidence="8" type="primary">aroE</name>
    <name evidence="12" type="ORF">LX81_00669</name>
</gene>
<feature type="domain" description="SDH C-terminal" evidence="11">
    <location>
        <begin position="245"/>
        <end position="265"/>
    </location>
</feature>
<evidence type="ECO:0000313" key="12">
    <source>
        <dbReference type="EMBL" id="PZX18975.1"/>
    </source>
</evidence>
<dbReference type="InterPro" id="IPR006151">
    <property type="entry name" value="Shikm_DH/Glu-tRNA_Rdtase"/>
</dbReference>
<comment type="catalytic activity">
    <reaction evidence="7 8">
        <text>shikimate + NADP(+) = 3-dehydroshikimate + NADPH + H(+)</text>
        <dbReference type="Rhea" id="RHEA:17737"/>
        <dbReference type="ChEBI" id="CHEBI:15378"/>
        <dbReference type="ChEBI" id="CHEBI:16630"/>
        <dbReference type="ChEBI" id="CHEBI:36208"/>
        <dbReference type="ChEBI" id="CHEBI:57783"/>
        <dbReference type="ChEBI" id="CHEBI:58349"/>
        <dbReference type="EC" id="1.1.1.25"/>
    </reaction>
</comment>
<dbReference type="Pfam" id="PF18317">
    <property type="entry name" value="SDH_C"/>
    <property type="match status" value="1"/>
</dbReference>
<dbReference type="EC" id="1.1.1.25" evidence="2 8"/>
<comment type="similarity">
    <text evidence="8">Belongs to the shikimate dehydrogenase family.</text>
</comment>
<feature type="binding site" evidence="8">
    <location>
        <position position="252"/>
    </location>
    <ligand>
        <name>shikimate</name>
        <dbReference type="ChEBI" id="CHEBI:36208"/>
    </ligand>
</feature>
<dbReference type="SUPFAM" id="SSF51735">
    <property type="entry name" value="NAD(P)-binding Rossmann-fold domains"/>
    <property type="match status" value="1"/>
</dbReference>
<proteinExistence type="inferred from homology"/>
<dbReference type="GO" id="GO:0050661">
    <property type="term" value="F:NADP binding"/>
    <property type="evidence" value="ECO:0007669"/>
    <property type="project" value="InterPro"/>
</dbReference>
<feature type="domain" description="Shikimate dehydrogenase substrate binding N-terminal" evidence="10">
    <location>
        <begin position="11"/>
        <end position="93"/>
    </location>
</feature>
<dbReference type="Pfam" id="PF08501">
    <property type="entry name" value="Shikimate_dh_N"/>
    <property type="match status" value="1"/>
</dbReference>
<evidence type="ECO:0000256" key="3">
    <source>
        <dbReference type="ARBA" id="ARBA00022605"/>
    </source>
</evidence>
<evidence type="ECO:0000259" key="10">
    <source>
        <dbReference type="Pfam" id="PF08501"/>
    </source>
</evidence>
<evidence type="ECO:0000313" key="13">
    <source>
        <dbReference type="Proteomes" id="UP000248916"/>
    </source>
</evidence>
<comment type="caution">
    <text evidence="12">The sequence shown here is derived from an EMBL/GenBank/DDBJ whole genome shotgun (WGS) entry which is preliminary data.</text>
</comment>
<dbReference type="RefSeq" id="WP_111535858.1">
    <property type="nucleotide sequence ID" value="NZ_QKZL01000002.1"/>
</dbReference>
<dbReference type="GO" id="GO:0008652">
    <property type="term" value="P:amino acid biosynthetic process"/>
    <property type="evidence" value="ECO:0007669"/>
    <property type="project" value="UniProtKB-KW"/>
</dbReference>
<keyword evidence="13" id="KW-1185">Reference proteome</keyword>
<dbReference type="GO" id="GO:0005829">
    <property type="term" value="C:cytosol"/>
    <property type="evidence" value="ECO:0007669"/>
    <property type="project" value="TreeGrafter"/>
</dbReference>
<feature type="binding site" evidence="8">
    <location>
        <begin position="157"/>
        <end position="162"/>
    </location>
    <ligand>
        <name>NADP(+)</name>
        <dbReference type="ChEBI" id="CHEBI:58349"/>
    </ligand>
</feature>
<comment type="subunit">
    <text evidence="8">Homodimer.</text>
</comment>
<dbReference type="GO" id="GO:0009073">
    <property type="term" value="P:aromatic amino acid family biosynthetic process"/>
    <property type="evidence" value="ECO:0007669"/>
    <property type="project" value="UniProtKB-KW"/>
</dbReference>
<accession>A0A2W7NEX1</accession>
<evidence type="ECO:0000256" key="2">
    <source>
        <dbReference type="ARBA" id="ARBA00012962"/>
    </source>
</evidence>
<dbReference type="InterPro" id="IPR022893">
    <property type="entry name" value="Shikimate_DH_fam"/>
</dbReference>
<feature type="binding site" evidence="8">
    <location>
        <begin position="19"/>
        <end position="21"/>
    </location>
    <ligand>
        <name>shikimate</name>
        <dbReference type="ChEBI" id="CHEBI:36208"/>
    </ligand>
</feature>
<evidence type="ECO:0000256" key="1">
    <source>
        <dbReference type="ARBA" id="ARBA00004871"/>
    </source>
</evidence>
<dbReference type="Proteomes" id="UP000248916">
    <property type="component" value="Unassembled WGS sequence"/>
</dbReference>
<feature type="binding site" evidence="8">
    <location>
        <position position="222"/>
    </location>
    <ligand>
        <name>NADP(+)</name>
        <dbReference type="ChEBI" id="CHEBI:58349"/>
    </ligand>
</feature>
<dbReference type="InterPro" id="IPR013708">
    <property type="entry name" value="Shikimate_DH-bd_N"/>
</dbReference>
<keyword evidence="6 8" id="KW-0057">Aromatic amino acid biosynthesis</keyword>
<dbReference type="GO" id="GO:0009423">
    <property type="term" value="P:chorismate biosynthetic process"/>
    <property type="evidence" value="ECO:0007669"/>
    <property type="project" value="UniProtKB-UniRule"/>
</dbReference>
<keyword evidence="3 8" id="KW-0028">Amino-acid biosynthesis</keyword>
<dbReference type="InterPro" id="IPR046346">
    <property type="entry name" value="Aminoacid_DH-like_N_sf"/>
</dbReference>
<feature type="binding site" evidence="8">
    <location>
        <position position="91"/>
    </location>
    <ligand>
        <name>shikimate</name>
        <dbReference type="ChEBI" id="CHEBI:36208"/>
    </ligand>
</feature>